<keyword evidence="3" id="KW-1185">Reference proteome</keyword>
<protein>
    <recommendedName>
        <fullName evidence="4">Hydrophobin</fullName>
    </recommendedName>
</protein>
<dbReference type="Proteomes" id="UP000176998">
    <property type="component" value="Unassembled WGS sequence"/>
</dbReference>
<keyword evidence="1" id="KW-0732">Signal</keyword>
<accession>A0A1G4BEC3</accession>
<name>A0A1G4BEC3_9PEZI</name>
<dbReference type="AlphaFoldDB" id="A0A1G4BEC3"/>
<dbReference type="EMBL" id="MJBS01000033">
    <property type="protein sequence ID" value="OHE99819.1"/>
    <property type="molecule type" value="Genomic_DNA"/>
</dbReference>
<feature type="chain" id="PRO_5009602786" description="Hydrophobin" evidence="1">
    <location>
        <begin position="44"/>
        <end position="103"/>
    </location>
</feature>
<gene>
    <name evidence="2" type="ORF">CORC01_04955</name>
</gene>
<sequence length="103" mass="11239">MSASPKYGILSVVRGLWSSQLQLPMKLQNVFLVLASLCLGVQAAFDCKCKTDAKTTSCCNAEKFISSTQGDKKLMCYVNNLLAPIPASFPFKTCCGTDFELCR</sequence>
<reference evidence="2 3" key="1">
    <citation type="submission" date="2016-09" db="EMBL/GenBank/DDBJ databases">
        <authorList>
            <person name="Capua I."/>
            <person name="De Benedictis P."/>
            <person name="Joannis T."/>
            <person name="Lombin L.H."/>
            <person name="Cattoli G."/>
        </authorList>
    </citation>
    <scope>NUCLEOTIDE SEQUENCE [LARGE SCALE GENOMIC DNA]</scope>
    <source>
        <strain evidence="2 3">IMI 309357</strain>
    </source>
</reference>
<comment type="caution">
    <text evidence="2">The sequence shown here is derived from an EMBL/GenBank/DDBJ whole genome shotgun (WGS) entry which is preliminary data.</text>
</comment>
<evidence type="ECO:0000313" key="2">
    <source>
        <dbReference type="EMBL" id="OHE99819.1"/>
    </source>
</evidence>
<dbReference type="RefSeq" id="XP_022476964.1">
    <property type="nucleotide sequence ID" value="XM_022616602.1"/>
</dbReference>
<dbReference type="GeneID" id="34558112"/>
<dbReference type="OrthoDB" id="4789413at2759"/>
<proteinExistence type="predicted"/>
<organism evidence="2 3">
    <name type="scientific">Colletotrichum orchidophilum</name>
    <dbReference type="NCBI Taxonomy" id="1209926"/>
    <lineage>
        <taxon>Eukaryota</taxon>
        <taxon>Fungi</taxon>
        <taxon>Dikarya</taxon>
        <taxon>Ascomycota</taxon>
        <taxon>Pezizomycotina</taxon>
        <taxon>Sordariomycetes</taxon>
        <taxon>Hypocreomycetidae</taxon>
        <taxon>Glomerellales</taxon>
        <taxon>Glomerellaceae</taxon>
        <taxon>Colletotrichum</taxon>
    </lineage>
</organism>
<evidence type="ECO:0000256" key="1">
    <source>
        <dbReference type="SAM" id="SignalP"/>
    </source>
</evidence>
<evidence type="ECO:0008006" key="4">
    <source>
        <dbReference type="Google" id="ProtNLM"/>
    </source>
</evidence>
<evidence type="ECO:0000313" key="3">
    <source>
        <dbReference type="Proteomes" id="UP000176998"/>
    </source>
</evidence>
<feature type="signal peptide" evidence="1">
    <location>
        <begin position="1"/>
        <end position="43"/>
    </location>
</feature>